<accession>A0A974D6K4</accession>
<evidence type="ECO:0000313" key="3">
    <source>
        <dbReference type="Proteomes" id="UP000694892"/>
    </source>
</evidence>
<proteinExistence type="predicted"/>
<name>A0A974D6K4_XENLA</name>
<feature type="region of interest" description="Disordered" evidence="1">
    <location>
        <begin position="1"/>
        <end position="89"/>
    </location>
</feature>
<dbReference type="EMBL" id="CM004472">
    <property type="protein sequence ID" value="OCT85136.1"/>
    <property type="molecule type" value="Genomic_DNA"/>
</dbReference>
<evidence type="ECO:0000313" key="2">
    <source>
        <dbReference type="EMBL" id="OCT85136.1"/>
    </source>
</evidence>
<sequence length="89" mass="9289">MVPLGESCRTNKSRQRQSGAPRLTEPAALGAPTQPPRAPQSQSSLRPHIPATTPLWPHAPIASQGSDQSQGGSYGRATVFQVGSGYGPN</sequence>
<protein>
    <submittedName>
        <fullName evidence="2">Uncharacterized protein</fullName>
    </submittedName>
</protein>
<gene>
    <name evidence="2" type="ORF">XELAEV_18023302mg</name>
</gene>
<organism evidence="2 3">
    <name type="scientific">Xenopus laevis</name>
    <name type="common">African clawed frog</name>
    <dbReference type="NCBI Taxonomy" id="8355"/>
    <lineage>
        <taxon>Eukaryota</taxon>
        <taxon>Metazoa</taxon>
        <taxon>Chordata</taxon>
        <taxon>Craniata</taxon>
        <taxon>Vertebrata</taxon>
        <taxon>Euteleostomi</taxon>
        <taxon>Amphibia</taxon>
        <taxon>Batrachia</taxon>
        <taxon>Anura</taxon>
        <taxon>Pipoidea</taxon>
        <taxon>Pipidae</taxon>
        <taxon>Xenopodinae</taxon>
        <taxon>Xenopus</taxon>
        <taxon>Xenopus</taxon>
    </lineage>
</organism>
<dbReference type="AlphaFoldDB" id="A0A974D6K4"/>
<reference evidence="3" key="1">
    <citation type="journal article" date="2016" name="Nature">
        <title>Genome evolution in the allotetraploid frog Xenopus laevis.</title>
        <authorList>
            <person name="Session A.M."/>
            <person name="Uno Y."/>
            <person name="Kwon T."/>
            <person name="Chapman J.A."/>
            <person name="Toyoda A."/>
            <person name="Takahashi S."/>
            <person name="Fukui A."/>
            <person name="Hikosaka A."/>
            <person name="Suzuki A."/>
            <person name="Kondo M."/>
            <person name="van Heeringen S.J."/>
            <person name="Quigley I."/>
            <person name="Heinz S."/>
            <person name="Ogino H."/>
            <person name="Ochi H."/>
            <person name="Hellsten U."/>
            <person name="Lyons J.B."/>
            <person name="Simakov O."/>
            <person name="Putnam N."/>
            <person name="Stites J."/>
            <person name="Kuroki Y."/>
            <person name="Tanaka T."/>
            <person name="Michiue T."/>
            <person name="Watanabe M."/>
            <person name="Bogdanovic O."/>
            <person name="Lister R."/>
            <person name="Georgiou G."/>
            <person name="Paranjpe S.S."/>
            <person name="van Kruijsbergen I."/>
            <person name="Shu S."/>
            <person name="Carlson J."/>
            <person name="Kinoshita T."/>
            <person name="Ohta Y."/>
            <person name="Mawaribuchi S."/>
            <person name="Jenkins J."/>
            <person name="Grimwood J."/>
            <person name="Schmutz J."/>
            <person name="Mitros T."/>
            <person name="Mozaffari S.V."/>
            <person name="Suzuki Y."/>
            <person name="Haramoto Y."/>
            <person name="Yamamoto T.S."/>
            <person name="Takagi C."/>
            <person name="Heald R."/>
            <person name="Miller K."/>
            <person name="Haudenschild C."/>
            <person name="Kitzman J."/>
            <person name="Nakayama T."/>
            <person name="Izutsu Y."/>
            <person name="Robert J."/>
            <person name="Fortriede J."/>
            <person name="Burns K."/>
            <person name="Lotay V."/>
            <person name="Karimi K."/>
            <person name="Yasuoka Y."/>
            <person name="Dichmann D.S."/>
            <person name="Flajnik M.F."/>
            <person name="Houston D.W."/>
            <person name="Shendure J."/>
            <person name="DuPasquier L."/>
            <person name="Vize P.D."/>
            <person name="Zorn A.M."/>
            <person name="Ito M."/>
            <person name="Marcotte E.M."/>
            <person name="Wallingford J.B."/>
            <person name="Ito Y."/>
            <person name="Asashima M."/>
            <person name="Ueno N."/>
            <person name="Matsuda Y."/>
            <person name="Veenstra G.J."/>
            <person name="Fujiyama A."/>
            <person name="Harland R.M."/>
            <person name="Taira M."/>
            <person name="Rokhsar D.S."/>
        </authorList>
    </citation>
    <scope>NUCLEOTIDE SEQUENCE [LARGE SCALE GENOMIC DNA]</scope>
    <source>
        <strain evidence="3">J</strain>
    </source>
</reference>
<evidence type="ECO:0000256" key="1">
    <source>
        <dbReference type="SAM" id="MobiDB-lite"/>
    </source>
</evidence>
<dbReference type="Proteomes" id="UP000694892">
    <property type="component" value="Chromosome 4L"/>
</dbReference>